<reference evidence="2" key="1">
    <citation type="submission" date="2014-09" db="EMBL/GenBank/DDBJ databases">
        <authorList>
            <person name="Magalhaes I.L.F."/>
            <person name="Oliveira U."/>
            <person name="Santos F.R."/>
            <person name="Vidigal T.H.D.A."/>
            <person name="Brescovit A.D."/>
            <person name="Santos A.J."/>
        </authorList>
    </citation>
    <scope>NUCLEOTIDE SEQUENCE</scope>
    <source>
        <tissue evidence="2">Shoot tissue taken approximately 20 cm above the soil surface</tissue>
    </source>
</reference>
<dbReference type="EMBL" id="GBRH01245018">
    <property type="protein sequence ID" value="JAD52877.1"/>
    <property type="molecule type" value="Transcribed_RNA"/>
</dbReference>
<reference evidence="2" key="2">
    <citation type="journal article" date="2015" name="Data Brief">
        <title>Shoot transcriptome of the giant reed, Arundo donax.</title>
        <authorList>
            <person name="Barrero R.A."/>
            <person name="Guerrero F.D."/>
            <person name="Moolhuijzen P."/>
            <person name="Goolsby J.A."/>
            <person name="Tidwell J."/>
            <person name="Bellgard S.E."/>
            <person name="Bellgard M.I."/>
        </authorList>
    </citation>
    <scope>NUCLEOTIDE SEQUENCE</scope>
    <source>
        <tissue evidence="2">Shoot tissue taken approximately 20 cm above the soil surface</tissue>
    </source>
</reference>
<evidence type="ECO:0000313" key="2">
    <source>
        <dbReference type="EMBL" id="JAD52877.1"/>
    </source>
</evidence>
<organism evidence="2">
    <name type="scientific">Arundo donax</name>
    <name type="common">Giant reed</name>
    <name type="synonym">Donax arundinaceus</name>
    <dbReference type="NCBI Taxonomy" id="35708"/>
    <lineage>
        <taxon>Eukaryota</taxon>
        <taxon>Viridiplantae</taxon>
        <taxon>Streptophyta</taxon>
        <taxon>Embryophyta</taxon>
        <taxon>Tracheophyta</taxon>
        <taxon>Spermatophyta</taxon>
        <taxon>Magnoliopsida</taxon>
        <taxon>Liliopsida</taxon>
        <taxon>Poales</taxon>
        <taxon>Poaceae</taxon>
        <taxon>PACMAD clade</taxon>
        <taxon>Arundinoideae</taxon>
        <taxon>Arundineae</taxon>
        <taxon>Arundo</taxon>
    </lineage>
</organism>
<name>A0A0A9B0K5_ARUDO</name>
<dbReference type="AlphaFoldDB" id="A0A0A9B0K5"/>
<protein>
    <submittedName>
        <fullName evidence="2">Uncharacterized protein</fullName>
    </submittedName>
</protein>
<evidence type="ECO:0000256" key="1">
    <source>
        <dbReference type="SAM" id="MobiDB-lite"/>
    </source>
</evidence>
<proteinExistence type="predicted"/>
<accession>A0A0A9B0K5</accession>
<sequence length="26" mass="2993">MSPTLLSPSPLIRLLERGRQKTRLKT</sequence>
<feature type="region of interest" description="Disordered" evidence="1">
    <location>
        <begin position="1"/>
        <end position="26"/>
    </location>
</feature>